<evidence type="ECO:0000313" key="1">
    <source>
        <dbReference type="EMBL" id="KAA3702372.1"/>
    </source>
</evidence>
<name>A0A641ME83_9BACE</name>
<dbReference type="NCBIfam" id="TIGR04183">
    <property type="entry name" value="Por_Secre_tail"/>
    <property type="match status" value="1"/>
</dbReference>
<dbReference type="RefSeq" id="WP_149998519.1">
    <property type="nucleotide sequence ID" value="NZ_VWMU01000454.1"/>
</dbReference>
<reference evidence="1" key="1">
    <citation type="journal article" date="2019" name="Nat. Med.">
        <title>A library of human gut bacterial isolates paired with longitudinal multiomics data enables mechanistic microbiome research.</title>
        <authorList>
            <person name="Poyet M."/>
            <person name="Groussin M."/>
            <person name="Gibbons S.M."/>
            <person name="Avila-Pacheco J."/>
            <person name="Jiang X."/>
            <person name="Kearney S.M."/>
            <person name="Perrotta A.R."/>
            <person name="Berdy B."/>
            <person name="Zhao S."/>
            <person name="Lieberman T.D."/>
            <person name="Swanson P.K."/>
            <person name="Smith M."/>
            <person name="Roesemann S."/>
            <person name="Alexander J.E."/>
            <person name="Rich S.A."/>
            <person name="Livny J."/>
            <person name="Vlamakis H."/>
            <person name="Clish C."/>
            <person name="Bullock K."/>
            <person name="Deik A."/>
            <person name="Scott J."/>
            <person name="Pierce K.A."/>
            <person name="Xavier R.J."/>
            <person name="Alm E.J."/>
        </authorList>
    </citation>
    <scope>NUCLEOTIDE SEQUENCE</scope>
    <source>
        <strain evidence="1">BIOML-A21</strain>
    </source>
</reference>
<sequence length="80" mass="8824">TGMQATQQELDCELFVENQAVYVTFESSESGEVIVMDMTGRTIIDKTIQSGDSVIILDKGIYIVMVKADGQQHITKIAIK</sequence>
<proteinExistence type="predicted"/>
<accession>A0A641ME83</accession>
<feature type="non-terminal residue" evidence="1">
    <location>
        <position position="1"/>
    </location>
</feature>
<organism evidence="1">
    <name type="scientific">Bacteroides salyersiae</name>
    <dbReference type="NCBI Taxonomy" id="291644"/>
    <lineage>
        <taxon>Bacteria</taxon>
        <taxon>Pseudomonadati</taxon>
        <taxon>Bacteroidota</taxon>
        <taxon>Bacteroidia</taxon>
        <taxon>Bacteroidales</taxon>
        <taxon>Bacteroidaceae</taxon>
        <taxon>Bacteroides</taxon>
    </lineage>
</organism>
<comment type="caution">
    <text evidence="1">The sequence shown here is derived from an EMBL/GenBank/DDBJ whole genome shotgun (WGS) entry which is preliminary data.</text>
</comment>
<protein>
    <submittedName>
        <fullName evidence="1">T9SS type A sorting domain-containing protein</fullName>
    </submittedName>
</protein>
<gene>
    <name evidence="1" type="ORF">F3F94_21055</name>
</gene>
<dbReference type="EMBL" id="VWMU01000454">
    <property type="protein sequence ID" value="KAA3702372.1"/>
    <property type="molecule type" value="Genomic_DNA"/>
</dbReference>
<dbReference type="AlphaFoldDB" id="A0A641ME83"/>
<dbReference type="InterPro" id="IPR026444">
    <property type="entry name" value="Secre_tail"/>
</dbReference>